<organism evidence="1 2">
    <name type="scientific">Diphasiastrum complanatum</name>
    <name type="common">Issler's clubmoss</name>
    <name type="synonym">Lycopodium complanatum</name>
    <dbReference type="NCBI Taxonomy" id="34168"/>
    <lineage>
        <taxon>Eukaryota</taxon>
        <taxon>Viridiplantae</taxon>
        <taxon>Streptophyta</taxon>
        <taxon>Embryophyta</taxon>
        <taxon>Tracheophyta</taxon>
        <taxon>Lycopodiopsida</taxon>
        <taxon>Lycopodiales</taxon>
        <taxon>Lycopodiaceae</taxon>
        <taxon>Lycopodioideae</taxon>
        <taxon>Diphasiastrum</taxon>
    </lineage>
</organism>
<name>A0ACC2CTX6_DIPCM</name>
<dbReference type="Proteomes" id="UP001162992">
    <property type="component" value="Chromosome 9"/>
</dbReference>
<gene>
    <name evidence="1" type="ORF">O6H91_09G122000</name>
</gene>
<keyword evidence="2" id="KW-1185">Reference proteome</keyword>
<evidence type="ECO:0000313" key="1">
    <source>
        <dbReference type="EMBL" id="KAJ7545478.1"/>
    </source>
</evidence>
<proteinExistence type="predicted"/>
<protein>
    <submittedName>
        <fullName evidence="1">Uncharacterized protein</fullName>
    </submittedName>
</protein>
<evidence type="ECO:0000313" key="2">
    <source>
        <dbReference type="Proteomes" id="UP001162992"/>
    </source>
</evidence>
<comment type="caution">
    <text evidence="1">The sequence shown here is derived from an EMBL/GenBank/DDBJ whole genome shotgun (WGS) entry which is preliminary data.</text>
</comment>
<dbReference type="EMBL" id="CM055100">
    <property type="protein sequence ID" value="KAJ7545478.1"/>
    <property type="molecule type" value="Genomic_DNA"/>
</dbReference>
<sequence>MATSLGAQLRQLAIAQGRDGDTPADLRTKPSLIFTPSEAADIDLLTIYGMARAGLEELSEMDARFEPFKKTLFNQESTQIDRELQTKDFNDKLNISLSNYLHLLSGYLLLPPAHQTLEYLIRRYKIHVYNVEDLCMSMIPYHETSIFVRILQILHLKKTCWAFLDGVKNSGAAPPRAVLVQQCIQDVALLEAICGAASIGSNASSKSRAMTSFAVVILMETLAAVPSISKEIVTRMLPFILQSFDKGVSEDHRVGALMVVGALVGKTTLSVSLIDTIFNSMAKSFQQDVNELDGVSRIRLPLMVMVLITQTQKLENFPLKAFKFLVKVRELPSLLTELSKNFNTKNFLSLFLDTLTEHSVIHQHYEQVFANIIRIVPMESHVELILSRLMRLALRKEAEELDWTKAIKIGNESKDVIKRLLLLVKNHFPDQLGNAVNALLKDVGKSRIINDEAIAYLREVFSQSLLMPVAESRTTLLLAIDHVEPWIREKALRQLSEFVQIPSANQNTEGGVLLLRDIFLRRLYDDDINVVRAVLNVQGLVKLFMPEPIFQALVYIISRCAKVDETEYAGDKSTKQNAKVVAKLAFEVLSSHFLDVYPNYLEQVTSIVLGHLLVSAKNWRFNLFVMKQAIKLPVTLFTSFSKIEDDSLQRKGMMLSKDGKQTWLSNVNTKIILALSTHFLENASNCFSVFRKAISGSKEAKSLSLLVVSQILKRRLGVDMKFVQECLQFLREEWETSEAEADHLVSKLQKVDYNVEFPTPDLYDRLESGHTHVHMEILLHNFLNLLTHIKGEQDAVSHEVLSELFVLFASSTHRHLFKPHIKVLLRCLSSTWIVFLTQFFTEGLGVPAAVQVYSLDVYASQFLSIANSYAFGSAVEDEIQTSNLDMQLESCLPSLLVALGSPLKAVRRSAAECLSQLHGLWMVHKISAAKNGTKQISASMLSSDVFQEFLEAIADCKDDFVSDGNYLESFFTMSFCPSGESNSEQKFTSKSSKAIMLYLLHHIFLLPPHAQRVLLLALRGTGYTHEKYLATHELLHQLLRKRQEHIRQHASTDNTQISQMEVLLLEVLLKVNLSHVSMMLKRGRSASREAQSHYLSAFFDAIDVEGGPIADPAVVQPCLLSLKFLTSDLFSVLHTSIQDDIFQVLIHLSMNKDEVVRLAAQEVLKQLDIPSTAIARHISFIYVKDAELESGKKKKRNTGKGASEDRILNTARRWPLYGKELNSVTALLEFLLSKPNISDREKLWGPLFDLLNSIVEKEWLKELMSSSEEYHLTVMDEETQVSSTKSSKGTYVLHVLLIILERLANSALEEPSAVKEEISKEFDVDAVVACIEMATDGVTRNHALALLTVAGKLYPERVLNRMLDVLSVVGISTLGQDDSHSQRVMQEMFAAVIPSWLSSNQDPGELLQTFSLSLPKVSVHRRMPLAVNVIRVLGEETGLHLLIYHLLQQYLEGSDSPRDLENGASLTHSDNRLLDSRDWRIAFLQQLCRHYPPHIRVQALVKLLNLLQLKLKVLEGTKVTSKTGKTKLWVLQQLVANFIGAEIQNQEQHLHQNVDNDDTIQKAFIVLMEQTLSQLHLLRSYSDDSFAPSRNVRKDSQTAAYFLLDSITKIMSLPSFCRAIAMLLKHKDSKIRRKVLQLYISKMKERDGLVSTSKEKARPLHGGASFGDADSCVQIIDQIVDVLTHTMDDLSLSIKQAAVLALDLSAKLFAGTMPLTFISCLPVLTANLKSQSKSLVAACLRCAASILSELGPQGLPVLPEFMADLLQFAPKAFALSKAEPNKGTGEMSYERSEVPSALLVALRVILEKLGSFLSPYLEEIIRLVVLQPHVLGSSDVNLGSYIQDIQHLLPEKIPARLLLDPLISNYDIAIESGPESTCVIFQMLAHMASKLDRASVVSYNGKIFEFCLTVFDIRRKRPKTITSVSLVEKDAIAAFVALVMKLSETTFKPLFVTMIEWAETQIFYGEPIGRNVYRNIVFYKLVNQLEEKLRSVFVPYFQYLIDSCVSYLTSSHTESGLASSSKKKRKLENARDLERLDKQTDVDLSMWHLRALVISALHKCFLFDSIGFLDASKFQLLLEPIVSQMVLEGPSDSLLAESPDIPTVSEVDDLLVMCLGQMALTAGTDALWKPLNHEVLMCTRNENIRARRLGLEVVKFMVERLKEEYLVLLPETIPFLAELLEDEDLSIIAKTQEVIKILEELSGESISQYL</sequence>
<accession>A0ACC2CTX6</accession>
<reference evidence="2" key="1">
    <citation type="journal article" date="2024" name="Proc. Natl. Acad. Sci. U.S.A.">
        <title>Extraordinary preservation of gene collinearity over three hundred million years revealed in homosporous lycophytes.</title>
        <authorList>
            <person name="Li C."/>
            <person name="Wickell D."/>
            <person name="Kuo L.Y."/>
            <person name="Chen X."/>
            <person name="Nie B."/>
            <person name="Liao X."/>
            <person name="Peng D."/>
            <person name="Ji J."/>
            <person name="Jenkins J."/>
            <person name="Williams M."/>
            <person name="Shu S."/>
            <person name="Plott C."/>
            <person name="Barry K."/>
            <person name="Rajasekar S."/>
            <person name="Grimwood J."/>
            <person name="Han X."/>
            <person name="Sun S."/>
            <person name="Hou Z."/>
            <person name="He W."/>
            <person name="Dai G."/>
            <person name="Sun C."/>
            <person name="Schmutz J."/>
            <person name="Leebens-Mack J.H."/>
            <person name="Li F.W."/>
            <person name="Wang L."/>
        </authorList>
    </citation>
    <scope>NUCLEOTIDE SEQUENCE [LARGE SCALE GENOMIC DNA]</scope>
    <source>
        <strain evidence="2">cv. PW_Plant_1</strain>
    </source>
</reference>